<dbReference type="SUPFAM" id="SSF110857">
    <property type="entry name" value="Gamma-glutamyl cyclotransferase-like"/>
    <property type="match status" value="1"/>
</dbReference>
<accession>A0A7S2VG95</accession>
<evidence type="ECO:0000313" key="4">
    <source>
        <dbReference type="EMBL" id="CAD9954152.1"/>
    </source>
</evidence>
<dbReference type="AlphaFoldDB" id="A0A7S2VG95"/>
<dbReference type="EC" id="4.3.2.9" evidence="1"/>
<dbReference type="InterPro" id="IPR013024">
    <property type="entry name" value="GGCT-like"/>
</dbReference>
<dbReference type="EMBL" id="HBHT01010082">
    <property type="protein sequence ID" value="CAD9954152.1"/>
    <property type="molecule type" value="Transcribed_RNA"/>
</dbReference>
<dbReference type="PANTHER" id="PTHR12935:SF0">
    <property type="entry name" value="GAMMA-GLUTAMYLCYCLOTRANSFERASE"/>
    <property type="match status" value="1"/>
</dbReference>
<sequence length="380" mass="43948">MSPSSSTIKQDEATLEMTPDEDIWYFGFGPIVHEQVRQRRGVSTTHCQAAVLRDHRLTFAFGGVATIVPQMGFMVHGVVMKVTDLEAWEKLKAFDSGYYVHEELDVFPYQRDEYDDGDLDEFFATTQPIQCFGFVMNDFDENVEMDNNKIEKKPQERYLRLIAQGMLDNGVDETYVGDEIMACPFIESRKEEEWYTFPLARTEQRMSKISFEGYQKLCKRKPNELYFIMNQNQVIKADLSGHGDGNPAVEWMKQHAHGKEDITHLIHKMIVDPIVPYAETPDLMTERHYHWAVNHIFDFLLQADVTAKVTFFLTHKSEKNKTRSISSAARMPSRLRAMLSRGSSTTSETDVKAKETDNLSSSLPTRRRSVRRMFRQHESS</sequence>
<feature type="region of interest" description="Disordered" evidence="3">
    <location>
        <begin position="322"/>
        <end position="380"/>
    </location>
</feature>
<organism evidence="4">
    <name type="scientific">Entomoneis paludosa</name>
    <dbReference type="NCBI Taxonomy" id="265537"/>
    <lineage>
        <taxon>Eukaryota</taxon>
        <taxon>Sar</taxon>
        <taxon>Stramenopiles</taxon>
        <taxon>Ochrophyta</taxon>
        <taxon>Bacillariophyta</taxon>
        <taxon>Bacillariophyceae</taxon>
        <taxon>Bacillariophycidae</taxon>
        <taxon>Entomoneidaceae</taxon>
        <taxon>Entomoneis</taxon>
    </lineage>
</organism>
<keyword evidence="2" id="KW-0456">Lyase</keyword>
<dbReference type="GO" id="GO:0003839">
    <property type="term" value="F:gamma-glutamylcyclotransferase activity"/>
    <property type="evidence" value="ECO:0007669"/>
    <property type="project" value="UniProtKB-EC"/>
</dbReference>
<dbReference type="CDD" id="cd06661">
    <property type="entry name" value="GGCT_like"/>
    <property type="match status" value="1"/>
</dbReference>
<dbReference type="Gene3D" id="3.10.490.10">
    <property type="entry name" value="Gamma-glutamyl cyclotransferase-like"/>
    <property type="match status" value="1"/>
</dbReference>
<gene>
    <name evidence="4" type="ORF">APAL1065_LOCUS6729</name>
</gene>
<evidence type="ECO:0000256" key="2">
    <source>
        <dbReference type="ARBA" id="ARBA00023239"/>
    </source>
</evidence>
<name>A0A7S2VG95_9STRA</name>
<reference evidence="4" key="1">
    <citation type="submission" date="2021-01" db="EMBL/GenBank/DDBJ databases">
        <authorList>
            <person name="Corre E."/>
            <person name="Pelletier E."/>
            <person name="Niang G."/>
            <person name="Scheremetjew M."/>
            <person name="Finn R."/>
            <person name="Kale V."/>
            <person name="Holt S."/>
            <person name="Cochrane G."/>
            <person name="Meng A."/>
            <person name="Brown T."/>
            <person name="Cohen L."/>
        </authorList>
    </citation>
    <scope>NUCLEOTIDE SEQUENCE</scope>
    <source>
        <strain evidence="4">CCMP125</strain>
    </source>
</reference>
<feature type="compositionally biased region" description="Basic residues" evidence="3">
    <location>
        <begin position="365"/>
        <end position="374"/>
    </location>
</feature>
<protein>
    <recommendedName>
        <fullName evidence="1">gamma-glutamylcyclotransferase</fullName>
        <ecNumber evidence="1">4.3.2.9</ecNumber>
    </recommendedName>
</protein>
<evidence type="ECO:0000256" key="3">
    <source>
        <dbReference type="SAM" id="MobiDB-lite"/>
    </source>
</evidence>
<evidence type="ECO:0000256" key="1">
    <source>
        <dbReference type="ARBA" id="ARBA00012346"/>
    </source>
</evidence>
<dbReference type="PANTHER" id="PTHR12935">
    <property type="entry name" value="GAMMA-GLUTAMYLCYCLOTRANSFERASE"/>
    <property type="match status" value="1"/>
</dbReference>
<dbReference type="InterPro" id="IPR036568">
    <property type="entry name" value="GGCT-like_sf"/>
</dbReference>
<dbReference type="InterPro" id="IPR017939">
    <property type="entry name" value="G-Glutamylcylcotransferase"/>
</dbReference>
<proteinExistence type="predicted"/>